<dbReference type="InterPro" id="IPR018391">
    <property type="entry name" value="PQQ_b-propeller_rpt"/>
</dbReference>
<dbReference type="SMART" id="SM00564">
    <property type="entry name" value="PQQ"/>
    <property type="match status" value="5"/>
</dbReference>
<gene>
    <name evidence="6" type="ORF">LK12_17960</name>
</gene>
<keyword evidence="3" id="KW-0560">Oxidoreductase</keyword>
<evidence type="ECO:0000259" key="5">
    <source>
        <dbReference type="Pfam" id="PF01011"/>
    </source>
</evidence>
<feature type="transmembrane region" description="Helical" evidence="4">
    <location>
        <begin position="118"/>
        <end position="139"/>
    </location>
</feature>
<keyword evidence="7" id="KW-1185">Reference proteome</keyword>
<dbReference type="GO" id="GO:0008876">
    <property type="term" value="F:quinoprotein glucose dehydrogenase activity"/>
    <property type="evidence" value="ECO:0007669"/>
    <property type="project" value="TreeGrafter"/>
</dbReference>
<dbReference type="NCBIfam" id="TIGR03074">
    <property type="entry name" value="PQQ_membr_DH"/>
    <property type="match status" value="1"/>
</dbReference>
<dbReference type="InterPro" id="IPR017511">
    <property type="entry name" value="PQQ_mDH"/>
</dbReference>
<feature type="transmembrane region" description="Helical" evidence="4">
    <location>
        <begin position="38"/>
        <end position="56"/>
    </location>
</feature>
<keyword evidence="4" id="KW-1133">Transmembrane helix</keyword>
<dbReference type="EMBL" id="JTDI01000006">
    <property type="protein sequence ID" value="KHK90042.1"/>
    <property type="molecule type" value="Genomic_DNA"/>
</dbReference>
<name>A0A0B1ZHR7_9SPHN</name>
<dbReference type="STRING" id="1348853.LK12_17960"/>
<evidence type="ECO:0000256" key="3">
    <source>
        <dbReference type="ARBA" id="ARBA00023002"/>
    </source>
</evidence>
<dbReference type="InterPro" id="IPR011047">
    <property type="entry name" value="Quinoprotein_ADH-like_sf"/>
</dbReference>
<protein>
    <recommendedName>
        <fullName evidence="5">Pyrrolo-quinoline quinone repeat domain-containing protein</fullName>
    </recommendedName>
</protein>
<sequence>MAIKAGGVVRLLYALVLAASGLALLAGGAHLVSLGGSAYYALCGAVLIGIAALTAFRHRLARPLYATVLVFTAAWAFWEAGLDGWALLPRLAFFLVLGLGFLLPGVSNRTGHQKGKTARAGWGVFLASFALAAPIGSWLGTTRGDNKPDPIYQAGVSGALPEKVSKASSLTTTSDGRDWRNYGNDPGGSRFSPLDQIDKDNVGQLEVAWTAHLGRVPGRAEGSLQVTPLKIGNTLYVCTGLNDVIALDAETGRTNWRFDSRIAPGTYAIHACRGVAYFEKPGDGRGPCAKRVITNTLDARLIALDALTGKPCTDFGDGGQVDLMEGLGTHEPGYYFVSSAPTLVRGKIVLGGGVADGLLWGEPSGVIRAFDAITGKLAWAFDVGRLDRQGPPPPGETYTDSTPNSWAPMSADPDLGLVFAPTGNATPDYYGGNRRDFDDRFSSSVVAIDAETGKLRWFFQTAHHDIWDYDVAAQPGLVDIATPAGVRKALVQATKRGEIFVLDRQTGEPIFPIEERTVPQGGLVAGERLASTQPFSEALPAFGGATWQERDMWGLTPFDQLWCRTAFKEHRYEGRMTPPGVRTAIAHPGFMGGIDWGSVAVDRDRDVMIVNSNRMGTVITLIERRVADAMGIKRSAGKAKIGLNMPQEGTPYAATAAGFLSPLGVPCNEPPFGKVSAVNLRTGKLIWTRPLGSARDSGPMGIPSMLPLSMGLPNTGGSLITRSGIVFIAAAQERALRALDEATGKTLWSARLPAGGQASPMTYWSNKSKRQFVVIAAGGNIPLQSKTGDALVAFALPQ</sequence>
<evidence type="ECO:0000313" key="7">
    <source>
        <dbReference type="Proteomes" id="UP000031057"/>
    </source>
</evidence>
<dbReference type="PANTHER" id="PTHR32303">
    <property type="entry name" value="QUINOPROTEIN ALCOHOL DEHYDROGENASE (CYTOCHROME C)"/>
    <property type="match status" value="1"/>
</dbReference>
<dbReference type="InterPro" id="IPR002372">
    <property type="entry name" value="PQQ_rpt_dom"/>
</dbReference>
<dbReference type="SUPFAM" id="SSF50998">
    <property type="entry name" value="Quinoprotein alcohol dehydrogenase-like"/>
    <property type="match status" value="1"/>
</dbReference>
<dbReference type="PANTHER" id="PTHR32303:SF4">
    <property type="entry name" value="QUINOPROTEIN GLUCOSE DEHYDROGENASE"/>
    <property type="match status" value="1"/>
</dbReference>
<dbReference type="Gene3D" id="2.140.10.10">
    <property type="entry name" value="Quinoprotein alcohol dehydrogenase-like superfamily"/>
    <property type="match status" value="2"/>
</dbReference>
<dbReference type="OrthoDB" id="9794322at2"/>
<evidence type="ECO:0000313" key="6">
    <source>
        <dbReference type="EMBL" id="KHK90042.1"/>
    </source>
</evidence>
<reference evidence="6 7" key="1">
    <citation type="submission" date="2014-10" db="EMBL/GenBank/DDBJ databases">
        <title>Genome sequence of Novosphingobium malaysiense MUSC 273(T).</title>
        <authorList>
            <person name="Lee L.-H."/>
        </authorList>
    </citation>
    <scope>NUCLEOTIDE SEQUENCE [LARGE SCALE GENOMIC DNA]</scope>
    <source>
        <strain evidence="6 7">MUSC 273</strain>
    </source>
</reference>
<evidence type="ECO:0000256" key="4">
    <source>
        <dbReference type="SAM" id="Phobius"/>
    </source>
</evidence>
<dbReference type="Pfam" id="PF01011">
    <property type="entry name" value="PQQ"/>
    <property type="match status" value="1"/>
</dbReference>
<comment type="caution">
    <text evidence="6">The sequence shown here is derived from an EMBL/GenBank/DDBJ whole genome shotgun (WGS) entry which is preliminary data.</text>
</comment>
<comment type="similarity">
    <text evidence="2">Belongs to the bacterial PQQ dehydrogenase family.</text>
</comment>
<feature type="transmembrane region" description="Helical" evidence="4">
    <location>
        <begin position="87"/>
        <end position="106"/>
    </location>
</feature>
<accession>A0A0B1ZHR7</accession>
<comment type="cofactor">
    <cofactor evidence="1">
        <name>pyrroloquinoline quinone</name>
        <dbReference type="ChEBI" id="CHEBI:58442"/>
    </cofactor>
</comment>
<dbReference type="AlphaFoldDB" id="A0A0B1ZHR7"/>
<dbReference type="CDD" id="cd10280">
    <property type="entry name" value="PQQ_mGDH"/>
    <property type="match status" value="1"/>
</dbReference>
<feature type="transmembrane region" description="Helical" evidence="4">
    <location>
        <begin position="12"/>
        <end position="32"/>
    </location>
</feature>
<dbReference type="GO" id="GO:0048038">
    <property type="term" value="F:quinone binding"/>
    <property type="evidence" value="ECO:0007669"/>
    <property type="project" value="InterPro"/>
</dbReference>
<evidence type="ECO:0000256" key="1">
    <source>
        <dbReference type="ARBA" id="ARBA00001931"/>
    </source>
</evidence>
<dbReference type="RefSeq" id="WP_039287763.1">
    <property type="nucleotide sequence ID" value="NZ_JTDI01000006.1"/>
</dbReference>
<keyword evidence="4" id="KW-0812">Transmembrane</keyword>
<dbReference type="GO" id="GO:0016020">
    <property type="term" value="C:membrane"/>
    <property type="evidence" value="ECO:0007669"/>
    <property type="project" value="InterPro"/>
</dbReference>
<feature type="domain" description="Pyrrolo-quinoline quinone repeat" evidence="5">
    <location>
        <begin position="179"/>
        <end position="773"/>
    </location>
</feature>
<organism evidence="6 7">
    <name type="scientific">Novosphingobium malaysiense</name>
    <dbReference type="NCBI Taxonomy" id="1348853"/>
    <lineage>
        <taxon>Bacteria</taxon>
        <taxon>Pseudomonadati</taxon>
        <taxon>Pseudomonadota</taxon>
        <taxon>Alphaproteobacteria</taxon>
        <taxon>Sphingomonadales</taxon>
        <taxon>Sphingomonadaceae</taxon>
        <taxon>Novosphingobium</taxon>
    </lineage>
</organism>
<evidence type="ECO:0000256" key="2">
    <source>
        <dbReference type="ARBA" id="ARBA00008156"/>
    </source>
</evidence>
<dbReference type="Proteomes" id="UP000031057">
    <property type="component" value="Unassembled WGS sequence"/>
</dbReference>
<keyword evidence="4" id="KW-0472">Membrane</keyword>
<proteinExistence type="inferred from homology"/>
<feature type="transmembrane region" description="Helical" evidence="4">
    <location>
        <begin position="63"/>
        <end position="81"/>
    </location>
</feature>